<accession>A0A0U2RP64</accession>
<dbReference type="EMBL" id="CP013650">
    <property type="protein sequence ID" value="ALS99146.1"/>
    <property type="molecule type" value="Genomic_DNA"/>
</dbReference>
<dbReference type="Pfam" id="PF21294">
    <property type="entry name" value="Polysacc_lyase_14"/>
    <property type="match status" value="1"/>
</dbReference>
<dbReference type="PANTHER" id="PTHR40124:SF1">
    <property type="entry name" value="DISAGGREGATASE RELATED REPEAT PROTEIN"/>
    <property type="match status" value="1"/>
</dbReference>
<gene>
    <name evidence="2" type="ORF">AT746_13330</name>
</gene>
<dbReference type="Gene3D" id="2.60.120.200">
    <property type="match status" value="1"/>
</dbReference>
<dbReference type="RefSeq" id="WP_062481094.1">
    <property type="nucleotide sequence ID" value="NZ_CP013650.1"/>
</dbReference>
<name>A0A0U2RP64_9ALTE</name>
<dbReference type="STRING" id="1526571.AT746_13330"/>
<organism evidence="2 3">
    <name type="scientific">Lacimicrobium alkaliphilum</name>
    <dbReference type="NCBI Taxonomy" id="1526571"/>
    <lineage>
        <taxon>Bacteria</taxon>
        <taxon>Pseudomonadati</taxon>
        <taxon>Pseudomonadota</taxon>
        <taxon>Gammaproteobacteria</taxon>
        <taxon>Alteromonadales</taxon>
        <taxon>Alteromonadaceae</taxon>
        <taxon>Lacimicrobium</taxon>
    </lineage>
</organism>
<protein>
    <recommendedName>
        <fullName evidence="1">Polysaccharide lyase 14 domain-containing protein</fullName>
    </recommendedName>
</protein>
<proteinExistence type="predicted"/>
<sequence>MDKLTKILLLTTLLGGGRISALPMDESATFAFASRDALLYWSEGGFSDLISNTENQRLLDFTVEDIDRARPVLLKLPDVDYQQSQILLLLQSTDGKGTADFFSKEAPDLKAPNLLLYTDEQEYYIQAEIDTFIGPAIRKPQGKAKIIKVGGNRLGLLSFTIPEDISANKIKRAELLLQLTDKQYGSSQISLIQLAIPQQQVQQQQGLAAQYPDDQGIAEHPHVYYADDFDRQSWLDTVSEAVGQKESRWSNAATLDYVSHQYIGHFLDKDGRSALAQFDTDKNLALNLDYYFRRHHEEEPEEAYFRYYLKLSPGADISGGGKLPGFGGTYNKAGWGGRGNDGYEGWSARGAFYASIDNPDSPWFGHMPIGSYLYEADQDRKYGRILSWGNPLSTIAPGRWYCIEQRLKLNTPNQSDGILEVWIDGIKILSETALMFRKTKQLKIEKIWFNYYFGGVDKPRFPFNIYMDNIVIASEYIGPIKDQP</sequence>
<feature type="domain" description="Polysaccharide lyase 14" evidence="1">
    <location>
        <begin position="295"/>
        <end position="458"/>
    </location>
</feature>
<dbReference type="Proteomes" id="UP000068447">
    <property type="component" value="Chromosome"/>
</dbReference>
<evidence type="ECO:0000313" key="3">
    <source>
        <dbReference type="Proteomes" id="UP000068447"/>
    </source>
</evidence>
<reference evidence="2 3" key="1">
    <citation type="submission" date="2015-12" db="EMBL/GenBank/DDBJ databases">
        <title>Complete genome of Lacimicrobium alkaliphilum KCTC 32984.</title>
        <authorList>
            <person name="Kim S.-G."/>
            <person name="Lee Y.-J."/>
        </authorList>
    </citation>
    <scope>NUCLEOTIDE SEQUENCE [LARGE SCALE GENOMIC DNA]</scope>
    <source>
        <strain evidence="2 3">YelD216</strain>
    </source>
</reference>
<dbReference type="InterPro" id="IPR048958">
    <property type="entry name" value="Polysacc_lyase_14"/>
</dbReference>
<evidence type="ECO:0000313" key="2">
    <source>
        <dbReference type="EMBL" id="ALS99146.1"/>
    </source>
</evidence>
<dbReference type="OrthoDB" id="7552220at2"/>
<dbReference type="KEGG" id="lal:AT746_13330"/>
<keyword evidence="3" id="KW-1185">Reference proteome</keyword>
<dbReference type="PANTHER" id="PTHR40124">
    <property type="match status" value="1"/>
</dbReference>
<evidence type="ECO:0000259" key="1">
    <source>
        <dbReference type="Pfam" id="PF21294"/>
    </source>
</evidence>
<dbReference type="AlphaFoldDB" id="A0A0U2RP64"/>